<keyword evidence="9 11" id="KW-0865">Zymogen</keyword>
<dbReference type="GO" id="GO:0008270">
    <property type="term" value="F:zinc ion binding"/>
    <property type="evidence" value="ECO:0007669"/>
    <property type="project" value="InterPro"/>
</dbReference>
<evidence type="ECO:0000313" key="12">
    <source>
        <dbReference type="EMBL" id="CAE6430917.1"/>
    </source>
</evidence>
<dbReference type="PRINTS" id="PR00999">
    <property type="entry name" value="FUNGALYSIN"/>
</dbReference>
<dbReference type="PANTHER" id="PTHR33478">
    <property type="entry name" value="EXTRACELLULAR METALLOPROTEINASE MEP"/>
    <property type="match status" value="1"/>
</dbReference>
<evidence type="ECO:0000256" key="8">
    <source>
        <dbReference type="ARBA" id="ARBA00023049"/>
    </source>
</evidence>
<evidence type="ECO:0000256" key="7">
    <source>
        <dbReference type="ARBA" id="ARBA00022833"/>
    </source>
</evidence>
<protein>
    <recommendedName>
        <fullName evidence="11">Extracellular metalloproteinase</fullName>
        <ecNumber evidence="11">3.4.24.-</ecNumber>
    </recommendedName>
    <alternativeName>
        <fullName evidence="11">Fungalysin</fullName>
    </alternativeName>
</protein>
<evidence type="ECO:0000256" key="4">
    <source>
        <dbReference type="ARBA" id="ARBA00022670"/>
    </source>
</evidence>
<gene>
    <name evidence="12" type="ORF">RDB_LOCUS23595</name>
</gene>
<evidence type="ECO:0000256" key="11">
    <source>
        <dbReference type="RuleBase" id="RU364017"/>
    </source>
</evidence>
<dbReference type="InterPro" id="IPR001842">
    <property type="entry name" value="Peptidase_M36"/>
</dbReference>
<keyword evidence="6 11" id="KW-0378">Hydrolase</keyword>
<comment type="cofactor">
    <cofactor evidence="10">
        <name>Zn(2+)</name>
        <dbReference type="ChEBI" id="CHEBI:29105"/>
    </cofactor>
    <text evidence="10">Binds 1 zinc ion per subunit.</text>
</comment>
<keyword evidence="4 11" id="KW-0645">Protease</keyword>
<evidence type="ECO:0000256" key="6">
    <source>
        <dbReference type="ARBA" id="ARBA00022801"/>
    </source>
</evidence>
<keyword evidence="8 11" id="KW-0482">Metalloprotease</keyword>
<feature type="binding site" evidence="10">
    <location>
        <position position="26"/>
    </location>
    <ligand>
        <name>Zn(2+)</name>
        <dbReference type="ChEBI" id="CHEBI:29105"/>
        <note>catalytic</note>
    </ligand>
</feature>
<dbReference type="Pfam" id="PF02128">
    <property type="entry name" value="Peptidase_M36"/>
    <property type="match status" value="2"/>
</dbReference>
<feature type="binding site" evidence="10">
    <location>
        <position position="52"/>
    </location>
    <ligand>
        <name>Zn(2+)</name>
        <dbReference type="ChEBI" id="CHEBI:29105"/>
        <note>catalytic</note>
    </ligand>
</feature>
<evidence type="ECO:0000256" key="9">
    <source>
        <dbReference type="ARBA" id="ARBA00023145"/>
    </source>
</evidence>
<keyword evidence="7 10" id="KW-0862">Zinc</keyword>
<organism evidence="12 13">
    <name type="scientific">Rhizoctonia solani</name>
    <dbReference type="NCBI Taxonomy" id="456999"/>
    <lineage>
        <taxon>Eukaryota</taxon>
        <taxon>Fungi</taxon>
        <taxon>Dikarya</taxon>
        <taxon>Basidiomycota</taxon>
        <taxon>Agaricomycotina</taxon>
        <taxon>Agaricomycetes</taxon>
        <taxon>Cantharellales</taxon>
        <taxon>Ceratobasidiaceae</taxon>
        <taxon>Rhizoctonia</taxon>
    </lineage>
</organism>
<evidence type="ECO:0000256" key="3">
    <source>
        <dbReference type="ARBA" id="ARBA00022525"/>
    </source>
</evidence>
<dbReference type="Gene3D" id="1.10.390.10">
    <property type="entry name" value="Neutral Protease Domain 2"/>
    <property type="match status" value="1"/>
</dbReference>
<dbReference type="EMBL" id="CAJMXA010000445">
    <property type="protein sequence ID" value="CAE6430917.1"/>
    <property type="molecule type" value="Genomic_DNA"/>
</dbReference>
<keyword evidence="5 10" id="KW-0479">Metal-binding</keyword>
<dbReference type="PANTHER" id="PTHR33478:SF1">
    <property type="entry name" value="EXTRACELLULAR METALLOPROTEINASE MEP"/>
    <property type="match status" value="1"/>
</dbReference>
<dbReference type="SUPFAM" id="SSF55486">
    <property type="entry name" value="Metalloproteases ('zincins'), catalytic domain"/>
    <property type="match status" value="1"/>
</dbReference>
<dbReference type="GO" id="GO:0004222">
    <property type="term" value="F:metalloendopeptidase activity"/>
    <property type="evidence" value="ECO:0007669"/>
    <property type="project" value="InterPro"/>
</dbReference>
<evidence type="ECO:0000256" key="5">
    <source>
        <dbReference type="ARBA" id="ARBA00022723"/>
    </source>
</evidence>
<sequence>MYLWVFLTPYRNGDLDADILINKLTHGLSRRLTGGLMDLGCLGYGGHGGMSEDWSGFMTTIILSTGAYEDYPIGAWAFTDANSLGVYLCSMNSRPIDIREHERTRLLQFPRDRHHLGRDSLGRFALSNLEARYWSTLFLPQSLPNGAVPIGNFYLPRGKNERCIPKQGNSLMTQLLILGMKFQPCRPLLFNARNAIIEADRILTGGQNACELWAGFSVRGLGVGALIRDGSPWGGGYRTNDFLVLNHCR</sequence>
<dbReference type="InterPro" id="IPR027268">
    <property type="entry name" value="Peptidase_M4/M1_CTD_sf"/>
</dbReference>
<comment type="caution">
    <text evidence="12">The sequence shown here is derived from an EMBL/GenBank/DDBJ whole genome shotgun (WGS) entry which is preliminary data.</text>
</comment>
<dbReference type="Gene3D" id="3.10.170.10">
    <property type="match status" value="1"/>
</dbReference>
<dbReference type="EC" id="3.4.24.-" evidence="11"/>
<dbReference type="GO" id="GO:0006508">
    <property type="term" value="P:proteolysis"/>
    <property type="evidence" value="ECO:0007669"/>
    <property type="project" value="UniProtKB-KW"/>
</dbReference>
<comment type="similarity">
    <text evidence="2 11">Belongs to the peptidase M36 family.</text>
</comment>
<evidence type="ECO:0000256" key="10">
    <source>
        <dbReference type="PIRSR" id="PIRSR601842-2"/>
    </source>
</evidence>
<accession>A0A8H2XUD5</accession>
<dbReference type="AlphaFoldDB" id="A0A8H2XUD5"/>
<evidence type="ECO:0000256" key="2">
    <source>
        <dbReference type="ARBA" id="ARBA00006006"/>
    </source>
</evidence>
<evidence type="ECO:0000313" key="13">
    <source>
        <dbReference type="Proteomes" id="UP000663853"/>
    </source>
</evidence>
<proteinExistence type="inferred from homology"/>
<evidence type="ECO:0000256" key="1">
    <source>
        <dbReference type="ARBA" id="ARBA00004613"/>
    </source>
</evidence>
<dbReference type="GO" id="GO:0005615">
    <property type="term" value="C:extracellular space"/>
    <property type="evidence" value="ECO:0007669"/>
    <property type="project" value="InterPro"/>
</dbReference>
<dbReference type="Proteomes" id="UP000663853">
    <property type="component" value="Unassembled WGS sequence"/>
</dbReference>
<keyword evidence="3 11" id="KW-0964">Secreted</keyword>
<comment type="subcellular location">
    <subcellularLocation>
        <location evidence="1 11">Secreted</location>
    </subcellularLocation>
</comment>
<reference evidence="12" key="1">
    <citation type="submission" date="2021-01" db="EMBL/GenBank/DDBJ databases">
        <authorList>
            <person name="Kaushik A."/>
        </authorList>
    </citation>
    <scope>NUCLEOTIDE SEQUENCE</scope>
    <source>
        <strain evidence="12">AG6-10EEA</strain>
    </source>
</reference>
<name>A0A8H2XUD5_9AGAM</name>
<dbReference type="InterPro" id="IPR050371">
    <property type="entry name" value="Fungal_virulence_M36"/>
</dbReference>